<dbReference type="Proteomes" id="UP001341840">
    <property type="component" value="Unassembled WGS sequence"/>
</dbReference>
<dbReference type="EMBL" id="JASCZI010244167">
    <property type="protein sequence ID" value="MED6213950.1"/>
    <property type="molecule type" value="Genomic_DNA"/>
</dbReference>
<protein>
    <submittedName>
        <fullName evidence="2">Uncharacterized protein</fullName>
    </submittedName>
</protein>
<comment type="caution">
    <text evidence="2">The sequence shown here is derived from an EMBL/GenBank/DDBJ whole genome shotgun (WGS) entry which is preliminary data.</text>
</comment>
<keyword evidence="3" id="KW-1185">Reference proteome</keyword>
<keyword evidence="1" id="KW-1133">Transmembrane helix</keyword>
<evidence type="ECO:0000313" key="2">
    <source>
        <dbReference type="EMBL" id="MED6213950.1"/>
    </source>
</evidence>
<name>A0ABU6YX75_9FABA</name>
<evidence type="ECO:0000313" key="3">
    <source>
        <dbReference type="Proteomes" id="UP001341840"/>
    </source>
</evidence>
<keyword evidence="1" id="KW-0472">Membrane</keyword>
<sequence>MSDSPSYHRLVQSVNVVVFHFVLSRPSFYSWRLRFPSVVQSFCLPLALFFCSARRCRRVIAAAFPVEIYGV</sequence>
<gene>
    <name evidence="2" type="ORF">PIB30_098392</name>
</gene>
<evidence type="ECO:0000256" key="1">
    <source>
        <dbReference type="SAM" id="Phobius"/>
    </source>
</evidence>
<feature type="transmembrane region" description="Helical" evidence="1">
    <location>
        <begin position="33"/>
        <end position="51"/>
    </location>
</feature>
<keyword evidence="1" id="KW-0812">Transmembrane</keyword>
<proteinExistence type="predicted"/>
<reference evidence="2 3" key="1">
    <citation type="journal article" date="2023" name="Plants (Basel)">
        <title>Bridging the Gap: Combining Genomics and Transcriptomics Approaches to Understand Stylosanthes scabra, an Orphan Legume from the Brazilian Caatinga.</title>
        <authorList>
            <person name="Ferreira-Neto J.R.C."/>
            <person name="da Silva M.D."/>
            <person name="Binneck E."/>
            <person name="de Melo N.F."/>
            <person name="da Silva R.H."/>
            <person name="de Melo A.L.T.M."/>
            <person name="Pandolfi V."/>
            <person name="Bustamante F.O."/>
            <person name="Brasileiro-Vidal A.C."/>
            <person name="Benko-Iseppon A.M."/>
        </authorList>
    </citation>
    <scope>NUCLEOTIDE SEQUENCE [LARGE SCALE GENOMIC DNA]</scope>
    <source>
        <tissue evidence="2">Leaves</tissue>
    </source>
</reference>
<organism evidence="2 3">
    <name type="scientific">Stylosanthes scabra</name>
    <dbReference type="NCBI Taxonomy" id="79078"/>
    <lineage>
        <taxon>Eukaryota</taxon>
        <taxon>Viridiplantae</taxon>
        <taxon>Streptophyta</taxon>
        <taxon>Embryophyta</taxon>
        <taxon>Tracheophyta</taxon>
        <taxon>Spermatophyta</taxon>
        <taxon>Magnoliopsida</taxon>
        <taxon>eudicotyledons</taxon>
        <taxon>Gunneridae</taxon>
        <taxon>Pentapetalae</taxon>
        <taxon>rosids</taxon>
        <taxon>fabids</taxon>
        <taxon>Fabales</taxon>
        <taxon>Fabaceae</taxon>
        <taxon>Papilionoideae</taxon>
        <taxon>50 kb inversion clade</taxon>
        <taxon>dalbergioids sensu lato</taxon>
        <taxon>Dalbergieae</taxon>
        <taxon>Pterocarpus clade</taxon>
        <taxon>Stylosanthes</taxon>
    </lineage>
</organism>
<accession>A0ABU6YX75</accession>